<dbReference type="SUPFAM" id="SSF49785">
    <property type="entry name" value="Galactose-binding domain-like"/>
    <property type="match status" value="1"/>
</dbReference>
<dbReference type="EMBL" id="LQPZ01000041">
    <property type="protein sequence ID" value="ORX00570.1"/>
    <property type="molecule type" value="Genomic_DNA"/>
</dbReference>
<dbReference type="NCBIfam" id="TIGR00976">
    <property type="entry name" value="CocE_NonD"/>
    <property type="match status" value="1"/>
</dbReference>
<evidence type="ECO:0000259" key="2">
    <source>
        <dbReference type="SMART" id="SM00939"/>
    </source>
</evidence>
<dbReference type="InterPro" id="IPR008979">
    <property type="entry name" value="Galactose-bd-like_sf"/>
</dbReference>
<dbReference type="SMART" id="SM00939">
    <property type="entry name" value="PepX_C"/>
    <property type="match status" value="1"/>
</dbReference>
<evidence type="ECO:0000256" key="1">
    <source>
        <dbReference type="ARBA" id="ARBA00022801"/>
    </source>
</evidence>
<name>A0A1X2EFW3_9MYCO</name>
<dbReference type="OrthoDB" id="5240615at2"/>
<dbReference type="PANTHER" id="PTHR43056">
    <property type="entry name" value="PEPTIDASE S9 PROLYL OLIGOPEPTIDASE"/>
    <property type="match status" value="1"/>
</dbReference>
<dbReference type="Gene3D" id="2.60.120.260">
    <property type="entry name" value="Galactose-binding domain-like"/>
    <property type="match status" value="1"/>
</dbReference>
<dbReference type="GO" id="GO:0008239">
    <property type="term" value="F:dipeptidyl-peptidase activity"/>
    <property type="evidence" value="ECO:0007669"/>
    <property type="project" value="InterPro"/>
</dbReference>
<dbReference type="RefSeq" id="WP_085111021.1">
    <property type="nucleotide sequence ID" value="NZ_JACKSN010000109.1"/>
</dbReference>
<keyword evidence="4" id="KW-1185">Reference proteome</keyword>
<accession>A0A1X2EFW3</accession>
<dbReference type="SUPFAM" id="SSF53474">
    <property type="entry name" value="alpha/beta-Hydrolases"/>
    <property type="match status" value="1"/>
</dbReference>
<sequence length="597" mass="64342">MGVHHNVAVPMSDGVTLRAEVHYPTDPATGTAAPGPFPVLVCVTPYGKKAPPPAAQLGGGASPYLITRGYIEVLVDVRGTGTSDGDFEMFGDRQTRDGVELVDWAATLPNANGRVGLFGLSYLGINQLFTAAAVGQQSPLRAIFPVMAATDFYRDAATMGGVPHLWAIRGYAVAYRLLNIINPALEALTTGDHPRPRSGGRAAVRRRGRTQRGYFGPLTADVRSGGETAFDGPFWDSMRPSEVLADIAANGVAVLLTGGWHDAFQRAAPLNYAGLQNAAAGRDVHAPMQPGQPISDRVKLIMGPWYHVSDYGGMHLDALQLRWFDHWLKDDADAALPDAPLTFQPIGSAQWLRAREYPLPEAVPTRLYLCDAGRLTETAGEQVSTATLTYRHRGPVSGRSLEQWSLGLGGFAVGQGGLQIRYDRDNRRLQRGALTYTAAPVRAPVLVAGPVTVTLYARATTTETLWVAHLDDVAPDGASRPLTQGALLGSHRALDPQRSWYLPDGTVLRPHHVSTRAACTPVVPGELTRYDLEVFPTAAWLDAGHRLRLTVTTFDFPQLVPTRPARQALAGGRYEVQQGGVEASYLLVPLVDPDALR</sequence>
<dbReference type="InterPro" id="IPR000383">
    <property type="entry name" value="Xaa-Pro-like_dom"/>
</dbReference>
<dbReference type="Pfam" id="PF02129">
    <property type="entry name" value="Peptidase_S15"/>
    <property type="match status" value="1"/>
</dbReference>
<feature type="domain" description="Xaa-Pro dipeptidyl-peptidase C-terminal" evidence="2">
    <location>
        <begin position="321"/>
        <end position="587"/>
    </location>
</feature>
<dbReference type="Pfam" id="PF08530">
    <property type="entry name" value="PepX_C"/>
    <property type="match status" value="1"/>
</dbReference>
<dbReference type="InterPro" id="IPR050585">
    <property type="entry name" value="Xaa-Pro_dipeptidyl-ppase/CocE"/>
</dbReference>
<evidence type="ECO:0000313" key="4">
    <source>
        <dbReference type="Proteomes" id="UP000193090"/>
    </source>
</evidence>
<keyword evidence="1" id="KW-0378">Hydrolase</keyword>
<dbReference type="InterPro" id="IPR029058">
    <property type="entry name" value="AB_hydrolase_fold"/>
</dbReference>
<proteinExistence type="predicted"/>
<dbReference type="Gene3D" id="3.40.50.1820">
    <property type="entry name" value="alpha/beta hydrolase"/>
    <property type="match status" value="2"/>
</dbReference>
<dbReference type="STRING" id="1798.AWC30_15065"/>
<evidence type="ECO:0000313" key="3">
    <source>
        <dbReference type="EMBL" id="ORX00570.1"/>
    </source>
</evidence>
<dbReference type="Proteomes" id="UP000193090">
    <property type="component" value="Unassembled WGS sequence"/>
</dbReference>
<protein>
    <submittedName>
        <fullName evidence="3">Peptidase S15</fullName>
    </submittedName>
</protein>
<comment type="caution">
    <text evidence="3">The sequence shown here is derived from an EMBL/GenBank/DDBJ whole genome shotgun (WGS) entry which is preliminary data.</text>
</comment>
<gene>
    <name evidence="3" type="ORF">AWC30_15065</name>
</gene>
<organism evidence="3 4">
    <name type="scientific">Mycolicibacillus trivialis</name>
    <dbReference type="NCBI Taxonomy" id="1798"/>
    <lineage>
        <taxon>Bacteria</taxon>
        <taxon>Bacillati</taxon>
        <taxon>Actinomycetota</taxon>
        <taxon>Actinomycetes</taxon>
        <taxon>Mycobacteriales</taxon>
        <taxon>Mycobacteriaceae</taxon>
        <taxon>Mycolicibacillus</taxon>
    </lineage>
</organism>
<dbReference type="InterPro" id="IPR005674">
    <property type="entry name" value="CocE/Ser_esterase"/>
</dbReference>
<dbReference type="InterPro" id="IPR013736">
    <property type="entry name" value="Xaa-Pro_dipept_C"/>
</dbReference>
<dbReference type="AlphaFoldDB" id="A0A1X2EFW3"/>
<reference evidence="3 4" key="1">
    <citation type="submission" date="2016-01" db="EMBL/GenBank/DDBJ databases">
        <title>The new phylogeny of the genus Mycobacterium.</title>
        <authorList>
            <person name="Tarcisio F."/>
            <person name="Conor M."/>
            <person name="Antonella G."/>
            <person name="Elisabetta G."/>
            <person name="Giulia F.S."/>
            <person name="Sara T."/>
            <person name="Anna F."/>
            <person name="Clotilde B."/>
            <person name="Roberto B."/>
            <person name="Veronica D.S."/>
            <person name="Fabio R."/>
            <person name="Monica P."/>
            <person name="Olivier J."/>
            <person name="Enrico T."/>
            <person name="Nicola S."/>
        </authorList>
    </citation>
    <scope>NUCLEOTIDE SEQUENCE [LARGE SCALE GENOMIC DNA]</scope>
    <source>
        <strain evidence="3 4">DSM 44153</strain>
    </source>
</reference>
<dbReference type="PANTHER" id="PTHR43056:SF10">
    <property type="entry name" value="COCE_NOND FAMILY, PUTATIVE (AFU_ORTHOLOGUE AFUA_7G00600)-RELATED"/>
    <property type="match status" value="1"/>
</dbReference>